<gene>
    <name evidence="3" type="ORF">CAP_0479</name>
</gene>
<dbReference type="PANTHER" id="PTHR43477:SF1">
    <property type="entry name" value="DIHYDROANTICAPSIN 7-DEHYDROGENASE"/>
    <property type="match status" value="1"/>
</dbReference>
<evidence type="ECO:0000256" key="1">
    <source>
        <dbReference type="ARBA" id="ARBA00006484"/>
    </source>
</evidence>
<dbReference type="SUPFAM" id="SSF51735">
    <property type="entry name" value="NAD(P)-binding Rossmann-fold domains"/>
    <property type="match status" value="1"/>
</dbReference>
<comment type="caution">
    <text evidence="3">The sequence shown here is derived from an EMBL/GenBank/DDBJ whole genome shotgun (WGS) entry which is preliminary data.</text>
</comment>
<protein>
    <submittedName>
        <fullName evidence="3">Oxidoreductase, short chain dehydrogenase/reductase family</fullName>
    </submittedName>
</protein>
<dbReference type="InterPro" id="IPR051122">
    <property type="entry name" value="SDR_DHRS6-like"/>
</dbReference>
<dbReference type="AlphaFoldDB" id="A0A017SVF3"/>
<dbReference type="eggNOG" id="COG1028">
    <property type="taxonomic scope" value="Bacteria"/>
</dbReference>
<dbReference type="EMBL" id="ASRX01000106">
    <property type="protein sequence ID" value="EYF00550.1"/>
    <property type="molecule type" value="Genomic_DNA"/>
</dbReference>
<keyword evidence="4" id="KW-1185">Reference proteome</keyword>
<dbReference type="Proteomes" id="UP000019678">
    <property type="component" value="Unassembled WGS sequence"/>
</dbReference>
<evidence type="ECO:0000313" key="3">
    <source>
        <dbReference type="EMBL" id="EYF00550.1"/>
    </source>
</evidence>
<reference evidence="3 4" key="1">
    <citation type="submission" date="2013-05" db="EMBL/GenBank/DDBJ databases">
        <title>Genome assembly of Chondromyces apiculatus DSM 436.</title>
        <authorList>
            <person name="Sharma G."/>
            <person name="Khatri I."/>
            <person name="Kaur C."/>
            <person name="Mayilraj S."/>
            <person name="Subramanian S."/>
        </authorList>
    </citation>
    <scope>NUCLEOTIDE SEQUENCE [LARGE SCALE GENOMIC DNA]</scope>
    <source>
        <strain evidence="3 4">DSM 436</strain>
    </source>
</reference>
<accession>A0A017SVF3</accession>
<dbReference type="InterPro" id="IPR036291">
    <property type="entry name" value="NAD(P)-bd_dom_sf"/>
</dbReference>
<name>A0A017SVF3_9BACT</name>
<dbReference type="Pfam" id="PF13561">
    <property type="entry name" value="adh_short_C2"/>
    <property type="match status" value="1"/>
</dbReference>
<dbReference type="PRINTS" id="PR00081">
    <property type="entry name" value="GDHRDH"/>
</dbReference>
<sequence length="271" mass="28063">MVLGVSAGSGAAIARALAKDPGLDIFGVHRGRHPDSAGAVARDLGALGRKLHFRIGEAGTAESARAGAEEVLLVAGARQVKVLVHSIANASVGSLVTRGVTQLTPRQIEKTFSSMAHSFVYWVQELAARDLLAPSARLIALTNPVVGSLCPGLGVIAASKAALEVYVRQLAIELGPLGHRVNLVNFGLVDTRAGSVGFPSEAWEQAKARAAAVTPARRLCTVEEVGRLVSVLTGDAAEWFNGATIDFTGGMTQSLLGIVLNASGMDSNQGR</sequence>
<keyword evidence="2" id="KW-0560">Oxidoreductase</keyword>
<organism evidence="3 4">
    <name type="scientific">Chondromyces apiculatus DSM 436</name>
    <dbReference type="NCBI Taxonomy" id="1192034"/>
    <lineage>
        <taxon>Bacteria</taxon>
        <taxon>Pseudomonadati</taxon>
        <taxon>Myxococcota</taxon>
        <taxon>Polyangia</taxon>
        <taxon>Polyangiales</taxon>
        <taxon>Polyangiaceae</taxon>
        <taxon>Chondromyces</taxon>
    </lineage>
</organism>
<evidence type="ECO:0000256" key="2">
    <source>
        <dbReference type="ARBA" id="ARBA00023002"/>
    </source>
</evidence>
<dbReference type="Gene3D" id="3.40.50.720">
    <property type="entry name" value="NAD(P)-binding Rossmann-like Domain"/>
    <property type="match status" value="1"/>
</dbReference>
<proteinExistence type="inferred from homology"/>
<dbReference type="CDD" id="cd05233">
    <property type="entry name" value="SDR_c"/>
    <property type="match status" value="1"/>
</dbReference>
<dbReference type="PANTHER" id="PTHR43477">
    <property type="entry name" value="DIHYDROANTICAPSIN 7-DEHYDROGENASE"/>
    <property type="match status" value="1"/>
</dbReference>
<comment type="similarity">
    <text evidence="1">Belongs to the short-chain dehydrogenases/reductases (SDR) family.</text>
</comment>
<dbReference type="STRING" id="1192034.CAP_0479"/>
<dbReference type="GO" id="GO:0016491">
    <property type="term" value="F:oxidoreductase activity"/>
    <property type="evidence" value="ECO:0007669"/>
    <property type="project" value="UniProtKB-KW"/>
</dbReference>
<evidence type="ECO:0000313" key="4">
    <source>
        <dbReference type="Proteomes" id="UP000019678"/>
    </source>
</evidence>
<dbReference type="InterPro" id="IPR002347">
    <property type="entry name" value="SDR_fam"/>
</dbReference>